<evidence type="ECO:0000313" key="2">
    <source>
        <dbReference type="EMBL" id="KAF8473739.1"/>
    </source>
</evidence>
<reference evidence="2" key="2">
    <citation type="journal article" date="2020" name="Nat. Commun.">
        <title>Large-scale genome sequencing of mycorrhizal fungi provides insights into the early evolution of symbiotic traits.</title>
        <authorList>
            <person name="Miyauchi S."/>
            <person name="Kiss E."/>
            <person name="Kuo A."/>
            <person name="Drula E."/>
            <person name="Kohler A."/>
            <person name="Sanchez-Garcia M."/>
            <person name="Morin E."/>
            <person name="Andreopoulos B."/>
            <person name="Barry K.W."/>
            <person name="Bonito G."/>
            <person name="Buee M."/>
            <person name="Carver A."/>
            <person name="Chen C."/>
            <person name="Cichocki N."/>
            <person name="Clum A."/>
            <person name="Culley D."/>
            <person name="Crous P.W."/>
            <person name="Fauchery L."/>
            <person name="Girlanda M."/>
            <person name="Hayes R.D."/>
            <person name="Keri Z."/>
            <person name="LaButti K."/>
            <person name="Lipzen A."/>
            <person name="Lombard V."/>
            <person name="Magnuson J."/>
            <person name="Maillard F."/>
            <person name="Murat C."/>
            <person name="Nolan M."/>
            <person name="Ohm R.A."/>
            <person name="Pangilinan J."/>
            <person name="Pereira M.F."/>
            <person name="Perotto S."/>
            <person name="Peter M."/>
            <person name="Pfister S."/>
            <person name="Riley R."/>
            <person name="Sitrit Y."/>
            <person name="Stielow J.B."/>
            <person name="Szollosi G."/>
            <person name="Zifcakova L."/>
            <person name="Stursova M."/>
            <person name="Spatafora J.W."/>
            <person name="Tedersoo L."/>
            <person name="Vaario L.M."/>
            <person name="Yamada A."/>
            <person name="Yan M."/>
            <person name="Wang P."/>
            <person name="Xu J."/>
            <person name="Bruns T."/>
            <person name="Baldrian P."/>
            <person name="Vilgalys R."/>
            <person name="Dunand C."/>
            <person name="Henrissat B."/>
            <person name="Grigoriev I.V."/>
            <person name="Hibbett D."/>
            <person name="Nagy L.G."/>
            <person name="Martin F.M."/>
        </authorList>
    </citation>
    <scope>NUCLEOTIDE SEQUENCE</scope>
    <source>
        <strain evidence="2">Prilba</strain>
    </source>
</reference>
<proteinExistence type="predicted"/>
<gene>
    <name evidence="2" type="ORF">DFH94DRAFT_140958</name>
</gene>
<protein>
    <submittedName>
        <fullName evidence="2">Uncharacterized protein</fullName>
    </submittedName>
</protein>
<name>A0A9P5MR50_9AGAM</name>
<keyword evidence="1" id="KW-0472">Membrane</keyword>
<evidence type="ECO:0000256" key="1">
    <source>
        <dbReference type="SAM" id="Phobius"/>
    </source>
</evidence>
<comment type="caution">
    <text evidence="2">The sequence shown here is derived from an EMBL/GenBank/DDBJ whole genome shotgun (WGS) entry which is preliminary data.</text>
</comment>
<dbReference type="Proteomes" id="UP000759537">
    <property type="component" value="Unassembled WGS sequence"/>
</dbReference>
<reference evidence="2" key="1">
    <citation type="submission" date="2019-10" db="EMBL/GenBank/DDBJ databases">
        <authorList>
            <consortium name="DOE Joint Genome Institute"/>
            <person name="Kuo A."/>
            <person name="Miyauchi S."/>
            <person name="Kiss E."/>
            <person name="Drula E."/>
            <person name="Kohler A."/>
            <person name="Sanchez-Garcia M."/>
            <person name="Andreopoulos B."/>
            <person name="Barry K.W."/>
            <person name="Bonito G."/>
            <person name="Buee M."/>
            <person name="Carver A."/>
            <person name="Chen C."/>
            <person name="Cichocki N."/>
            <person name="Clum A."/>
            <person name="Culley D."/>
            <person name="Crous P.W."/>
            <person name="Fauchery L."/>
            <person name="Girlanda M."/>
            <person name="Hayes R."/>
            <person name="Keri Z."/>
            <person name="LaButti K."/>
            <person name="Lipzen A."/>
            <person name="Lombard V."/>
            <person name="Magnuson J."/>
            <person name="Maillard F."/>
            <person name="Morin E."/>
            <person name="Murat C."/>
            <person name="Nolan M."/>
            <person name="Ohm R."/>
            <person name="Pangilinan J."/>
            <person name="Pereira M."/>
            <person name="Perotto S."/>
            <person name="Peter M."/>
            <person name="Riley R."/>
            <person name="Sitrit Y."/>
            <person name="Stielow B."/>
            <person name="Szollosi G."/>
            <person name="Zifcakova L."/>
            <person name="Stursova M."/>
            <person name="Spatafora J.W."/>
            <person name="Tedersoo L."/>
            <person name="Vaario L.-M."/>
            <person name="Yamada A."/>
            <person name="Yan M."/>
            <person name="Wang P."/>
            <person name="Xu J."/>
            <person name="Bruns T."/>
            <person name="Baldrian P."/>
            <person name="Vilgalys R."/>
            <person name="Henrissat B."/>
            <person name="Grigoriev I.V."/>
            <person name="Hibbett D."/>
            <person name="Nagy L.G."/>
            <person name="Martin F.M."/>
        </authorList>
    </citation>
    <scope>NUCLEOTIDE SEQUENCE</scope>
    <source>
        <strain evidence="2">Prilba</strain>
    </source>
</reference>
<dbReference type="AlphaFoldDB" id="A0A9P5MR50"/>
<organism evidence="2 3">
    <name type="scientific">Russula ochroleuca</name>
    <dbReference type="NCBI Taxonomy" id="152965"/>
    <lineage>
        <taxon>Eukaryota</taxon>
        <taxon>Fungi</taxon>
        <taxon>Dikarya</taxon>
        <taxon>Basidiomycota</taxon>
        <taxon>Agaricomycotina</taxon>
        <taxon>Agaricomycetes</taxon>
        <taxon>Russulales</taxon>
        <taxon>Russulaceae</taxon>
        <taxon>Russula</taxon>
    </lineage>
</organism>
<feature type="transmembrane region" description="Helical" evidence="1">
    <location>
        <begin position="139"/>
        <end position="161"/>
    </location>
</feature>
<dbReference type="EMBL" id="WHVB01000018">
    <property type="protein sequence ID" value="KAF8473739.1"/>
    <property type="molecule type" value="Genomic_DNA"/>
</dbReference>
<keyword evidence="3" id="KW-1185">Reference proteome</keyword>
<keyword evidence="1" id="KW-1133">Transmembrane helix</keyword>
<evidence type="ECO:0000313" key="3">
    <source>
        <dbReference type="Proteomes" id="UP000759537"/>
    </source>
</evidence>
<keyword evidence="1" id="KW-0812">Transmembrane</keyword>
<sequence>MLSNALRLLRAPRHLKLPTNESLQFRFKLVRPPSELLLSILLARLDRTFQLSLRVYRRPFDLQHHRAHPTVILVRRQLEPAASSHPRLPEVPRIEMTFSTWPYISSTALLSSIKSARNSSWWLRNCCSSTMLCNSSSHVFFHIGIIVLMWFRLSSSVLTFMRPSFIERNT</sequence>
<accession>A0A9P5MR50</accession>